<dbReference type="Proteomes" id="UP000274097">
    <property type="component" value="Unassembled WGS sequence"/>
</dbReference>
<dbReference type="EMBL" id="RFLX01000009">
    <property type="protein sequence ID" value="RMI20849.1"/>
    <property type="molecule type" value="Genomic_DNA"/>
</dbReference>
<dbReference type="Proteomes" id="UP000278036">
    <property type="component" value="Unassembled WGS sequence"/>
</dbReference>
<dbReference type="InParanoid" id="A0A3A9J719"/>
<dbReference type="PRINTS" id="PR00455">
    <property type="entry name" value="HTHTETR"/>
</dbReference>
<comment type="caution">
    <text evidence="6">The sequence shown here is derived from an EMBL/GenBank/DDBJ whole genome shotgun (WGS) entry which is preliminary data.</text>
</comment>
<evidence type="ECO:0000313" key="8">
    <source>
        <dbReference type="Proteomes" id="UP000274097"/>
    </source>
</evidence>
<dbReference type="Pfam" id="PF16925">
    <property type="entry name" value="TetR_C_13"/>
    <property type="match status" value="1"/>
</dbReference>
<dbReference type="PANTHER" id="PTHR47506">
    <property type="entry name" value="TRANSCRIPTIONAL REGULATORY PROTEIN"/>
    <property type="match status" value="1"/>
</dbReference>
<reference evidence="6 9" key="1">
    <citation type="submission" date="2018-09" db="EMBL/GenBank/DDBJ databases">
        <title>Roseomonas sp. nov., isolated from feces of Tibetan antelopes in the Qinghai-Tibet plateau, China.</title>
        <authorList>
            <person name="Tian Z."/>
        </authorList>
    </citation>
    <scope>NUCLEOTIDE SEQUENCE [LARGE SCALE GENOMIC DNA]</scope>
    <source>
        <strain evidence="7 8">Z23</strain>
        <strain evidence="6 9">Z24</strain>
    </source>
</reference>
<accession>A0A3A9J719</accession>
<dbReference type="InterPro" id="IPR011075">
    <property type="entry name" value="TetR_C"/>
</dbReference>
<dbReference type="AlphaFoldDB" id="A0A3A9J719"/>
<dbReference type="EMBL" id="RAQU01000268">
    <property type="protein sequence ID" value="RKK01451.1"/>
    <property type="molecule type" value="Genomic_DNA"/>
</dbReference>
<evidence type="ECO:0000313" key="9">
    <source>
        <dbReference type="Proteomes" id="UP000278036"/>
    </source>
</evidence>
<dbReference type="GO" id="GO:0003677">
    <property type="term" value="F:DNA binding"/>
    <property type="evidence" value="ECO:0007669"/>
    <property type="project" value="UniProtKB-UniRule"/>
</dbReference>
<sequence length="198" mass="21072">MSARGRPRGFDRDAALDAATLLFWLQGYAATSMAELCQAMGIASPSLYAAFGSKEALYAEAIARYAETYGPLIWGPLEAGESARAGVEGLLMASAALLPAGERPGGCMITLSLGGDCQPELRALLRQGREKGLRRIEARLERGREAGDLPPGADIPAMARFYLGVQQGMSVQARDGASREELEQIARNALRAWDTLAG</sequence>
<dbReference type="Pfam" id="PF00440">
    <property type="entry name" value="TetR_N"/>
    <property type="match status" value="1"/>
</dbReference>
<keyword evidence="1" id="KW-0805">Transcription regulation</keyword>
<evidence type="ECO:0000256" key="2">
    <source>
        <dbReference type="ARBA" id="ARBA00023125"/>
    </source>
</evidence>
<dbReference type="InterPro" id="IPR009057">
    <property type="entry name" value="Homeodomain-like_sf"/>
</dbReference>
<feature type="DNA-binding region" description="H-T-H motif" evidence="4">
    <location>
        <begin position="32"/>
        <end position="51"/>
    </location>
</feature>
<dbReference type="OrthoDB" id="9795242at2"/>
<dbReference type="PANTHER" id="PTHR47506:SF1">
    <property type="entry name" value="HTH-TYPE TRANSCRIPTIONAL REGULATOR YJDC"/>
    <property type="match status" value="1"/>
</dbReference>
<keyword evidence="3" id="KW-0804">Transcription</keyword>
<dbReference type="InterPro" id="IPR023772">
    <property type="entry name" value="DNA-bd_HTH_TetR-type_CS"/>
</dbReference>
<protein>
    <submittedName>
        <fullName evidence="7">TetR family transcriptional regulator</fullName>
    </submittedName>
    <submittedName>
        <fullName evidence="6">TetR/AcrR family transcriptional regulator</fullName>
    </submittedName>
</protein>
<dbReference type="SUPFAM" id="SSF46689">
    <property type="entry name" value="Homeodomain-like"/>
    <property type="match status" value="1"/>
</dbReference>
<dbReference type="Gene3D" id="1.10.357.10">
    <property type="entry name" value="Tetracycline Repressor, domain 2"/>
    <property type="match status" value="1"/>
</dbReference>
<dbReference type="InterPro" id="IPR001647">
    <property type="entry name" value="HTH_TetR"/>
</dbReference>
<evidence type="ECO:0000313" key="7">
    <source>
        <dbReference type="EMBL" id="RMI20849.1"/>
    </source>
</evidence>
<keyword evidence="2 4" id="KW-0238">DNA-binding</keyword>
<dbReference type="InterPro" id="IPR036271">
    <property type="entry name" value="Tet_transcr_reg_TetR-rel_C_sf"/>
</dbReference>
<dbReference type="RefSeq" id="WP_120640842.1">
    <property type="nucleotide sequence ID" value="NZ_RAQU01000268.1"/>
</dbReference>
<evidence type="ECO:0000259" key="5">
    <source>
        <dbReference type="PROSITE" id="PS50977"/>
    </source>
</evidence>
<keyword evidence="8" id="KW-1185">Reference proteome</keyword>
<name>A0A3A9J719_9PROT</name>
<feature type="domain" description="HTH tetR-type" evidence="5">
    <location>
        <begin position="9"/>
        <end position="69"/>
    </location>
</feature>
<gene>
    <name evidence="6" type="ORF">D6Z83_24885</name>
    <name evidence="7" type="ORF">EBE87_13575</name>
</gene>
<dbReference type="SUPFAM" id="SSF48498">
    <property type="entry name" value="Tetracyclin repressor-like, C-terminal domain"/>
    <property type="match status" value="1"/>
</dbReference>
<evidence type="ECO:0000256" key="1">
    <source>
        <dbReference type="ARBA" id="ARBA00023015"/>
    </source>
</evidence>
<dbReference type="PROSITE" id="PS50977">
    <property type="entry name" value="HTH_TETR_2"/>
    <property type="match status" value="1"/>
</dbReference>
<proteinExistence type="predicted"/>
<evidence type="ECO:0000313" key="6">
    <source>
        <dbReference type="EMBL" id="RKK01451.1"/>
    </source>
</evidence>
<organism evidence="6 9">
    <name type="scientific">Teichococcus wenyumeiae</name>
    <dbReference type="NCBI Taxonomy" id="2478470"/>
    <lineage>
        <taxon>Bacteria</taxon>
        <taxon>Pseudomonadati</taxon>
        <taxon>Pseudomonadota</taxon>
        <taxon>Alphaproteobacteria</taxon>
        <taxon>Acetobacterales</taxon>
        <taxon>Roseomonadaceae</taxon>
        <taxon>Roseomonas</taxon>
    </lineage>
</organism>
<evidence type="ECO:0000256" key="3">
    <source>
        <dbReference type="ARBA" id="ARBA00023163"/>
    </source>
</evidence>
<dbReference type="PROSITE" id="PS01081">
    <property type="entry name" value="HTH_TETR_1"/>
    <property type="match status" value="1"/>
</dbReference>
<dbReference type="Gene3D" id="1.10.10.60">
    <property type="entry name" value="Homeodomain-like"/>
    <property type="match status" value="1"/>
</dbReference>
<evidence type="ECO:0000256" key="4">
    <source>
        <dbReference type="PROSITE-ProRule" id="PRU00335"/>
    </source>
</evidence>